<evidence type="ECO:0000256" key="2">
    <source>
        <dbReference type="ARBA" id="ARBA00023224"/>
    </source>
</evidence>
<feature type="transmembrane region" description="Helical" evidence="5">
    <location>
        <begin position="319"/>
        <end position="340"/>
    </location>
</feature>
<evidence type="ECO:0000313" key="9">
    <source>
        <dbReference type="Proteomes" id="UP000597206"/>
    </source>
</evidence>
<dbReference type="RefSeq" id="WP_196124221.1">
    <property type="nucleotide sequence ID" value="NZ_JADPMR010000004.1"/>
</dbReference>
<comment type="similarity">
    <text evidence="3">Belongs to the methyl-accepting chemotaxis (MCP) protein family.</text>
</comment>
<feature type="transmembrane region" description="Helical" evidence="5">
    <location>
        <begin position="6"/>
        <end position="30"/>
    </location>
</feature>
<evidence type="ECO:0000256" key="4">
    <source>
        <dbReference type="PROSITE-ProRule" id="PRU00284"/>
    </source>
</evidence>
<dbReference type="Pfam" id="PF00015">
    <property type="entry name" value="MCPsignal"/>
    <property type="match status" value="1"/>
</dbReference>
<dbReference type="PROSITE" id="PS50885">
    <property type="entry name" value="HAMP"/>
    <property type="match status" value="1"/>
</dbReference>
<evidence type="ECO:0000256" key="1">
    <source>
        <dbReference type="ARBA" id="ARBA00004370"/>
    </source>
</evidence>
<comment type="caution">
    <text evidence="8">The sequence shown here is derived from an EMBL/GenBank/DDBJ whole genome shotgun (WGS) entry which is preliminary data.</text>
</comment>
<dbReference type="EMBL" id="JADPMR010000004">
    <property type="protein sequence ID" value="MBF9002277.1"/>
    <property type="molecule type" value="Genomic_DNA"/>
</dbReference>
<keyword evidence="9" id="KW-1185">Reference proteome</keyword>
<reference evidence="8 9" key="1">
    <citation type="submission" date="2020-11" db="EMBL/GenBank/DDBJ databases">
        <title>Vibrio nitrifigilis sp. nov., a marine nitrogen-fixing bacterium isolated from the lagoon sediment of an islet inside an atoll.</title>
        <authorList>
            <person name="Wang L.-T."/>
            <person name="Shieh W.Y."/>
        </authorList>
    </citation>
    <scope>NUCLEOTIDE SEQUENCE [LARGE SCALE GENOMIC DNA]</scope>
    <source>
        <strain evidence="8 9">NFV-1</strain>
    </source>
</reference>
<keyword evidence="5" id="KW-0812">Transmembrane</keyword>
<proteinExistence type="inferred from homology"/>
<dbReference type="PANTHER" id="PTHR32089">
    <property type="entry name" value="METHYL-ACCEPTING CHEMOTAXIS PROTEIN MCPB"/>
    <property type="match status" value="1"/>
</dbReference>
<evidence type="ECO:0000256" key="3">
    <source>
        <dbReference type="ARBA" id="ARBA00029447"/>
    </source>
</evidence>
<keyword evidence="5" id="KW-0472">Membrane</keyword>
<dbReference type="InterPro" id="IPR004089">
    <property type="entry name" value="MCPsignal_dom"/>
</dbReference>
<evidence type="ECO:0000259" key="7">
    <source>
        <dbReference type="PROSITE" id="PS50885"/>
    </source>
</evidence>
<feature type="domain" description="HAMP" evidence="7">
    <location>
        <begin position="338"/>
        <end position="390"/>
    </location>
</feature>
<dbReference type="PANTHER" id="PTHR32089:SF70">
    <property type="entry name" value="ENERGY TAXIS MODULATING METHYL ACCEPTING SENSORY TRANSDUCER"/>
    <property type="match status" value="1"/>
</dbReference>
<dbReference type="Gene3D" id="1.10.287.950">
    <property type="entry name" value="Methyl-accepting chemotaxis protein"/>
    <property type="match status" value="1"/>
</dbReference>
<feature type="domain" description="Methyl-accepting transducer" evidence="6">
    <location>
        <begin position="395"/>
        <end position="631"/>
    </location>
</feature>
<keyword evidence="2 4" id="KW-0807">Transducer</keyword>
<dbReference type="InterPro" id="IPR003660">
    <property type="entry name" value="HAMP_dom"/>
</dbReference>
<evidence type="ECO:0000256" key="5">
    <source>
        <dbReference type="SAM" id="Phobius"/>
    </source>
</evidence>
<evidence type="ECO:0000313" key="8">
    <source>
        <dbReference type="EMBL" id="MBF9002277.1"/>
    </source>
</evidence>
<organism evidence="8 9">
    <name type="scientific">Vibrio nitrifigilis</name>
    <dbReference type="NCBI Taxonomy" id="2789781"/>
    <lineage>
        <taxon>Bacteria</taxon>
        <taxon>Pseudomonadati</taxon>
        <taxon>Pseudomonadota</taxon>
        <taxon>Gammaproteobacteria</taxon>
        <taxon>Vibrionales</taxon>
        <taxon>Vibrionaceae</taxon>
        <taxon>Vibrio</taxon>
    </lineage>
</organism>
<dbReference type="Proteomes" id="UP000597206">
    <property type="component" value="Unassembled WGS sequence"/>
</dbReference>
<dbReference type="SMART" id="SM00304">
    <property type="entry name" value="HAMP"/>
    <property type="match status" value="1"/>
</dbReference>
<evidence type="ECO:0000259" key="6">
    <source>
        <dbReference type="PROSITE" id="PS50111"/>
    </source>
</evidence>
<name>A0ABS0GIW3_9VIBR</name>
<keyword evidence="5" id="KW-1133">Transmembrane helix</keyword>
<sequence>MMYLSLIHRVIAGFAVVILFVLGISVSAYVSQVRMAEQLKLTSSTLTGLLDSSNTVLLDIQNINRLTLFHANELDPQKRRRLVNEYHQAVQHYQESYQALTHQIEGYPQLLHKVKQVGTEANYLIKESNQHLDIQEQRAAAKQASEDELSKFESGWQNLERDLTALNSEAEWNNQELVVIDLDVAEAKGKSVENLLQKALLVDDDQAIHSLTKQIKQHQQMFKEKLTDVIKEMPDSKKTLQGYVDLLNRTVLSPDGLMQQHLKSLNLQRESSAKLALIGQNMDNIVIEAGDVTARIRALSDSARQYAEQQSTYSMATNITLSIVAVIVAALVATTVVFSVKKPLVVITRALNELTNGNLSWKITQSFRSEMGKVVRDINHLGEQLHNVIGSVQHSAQMVNKVAADSFEMSNKTSQDLAEQRKKTDSIATAVTQMESAVEEVTHHAVDASSEVEKVTVLANENIDNMQDNLAFIRSLKTSLDGASDLIQELANETQEISQVIEVIQSISEQTNLLALNAAIEAARAGENGRGFAVVADEVRSLASHSRRSADDINHKIAELQEKARQAVAMMESNQSYADQSVTQTHDTHESLSVMIKRLHNINEMSRSIATACEQQNVVTKDVAEHIVHISDMAVSLADDAQTLATNSHSLNELATEQSQLVAKFTI</sequence>
<accession>A0ABS0GIW3</accession>
<dbReference type="Pfam" id="PF00672">
    <property type="entry name" value="HAMP"/>
    <property type="match status" value="1"/>
</dbReference>
<gene>
    <name evidence="8" type="ORF">I1A42_17550</name>
</gene>
<dbReference type="PROSITE" id="PS50111">
    <property type="entry name" value="CHEMOTAXIS_TRANSDUC_2"/>
    <property type="match status" value="1"/>
</dbReference>
<dbReference type="SUPFAM" id="SSF58104">
    <property type="entry name" value="Methyl-accepting chemotaxis protein (MCP) signaling domain"/>
    <property type="match status" value="1"/>
</dbReference>
<protein>
    <submittedName>
        <fullName evidence="8">Methyl-accepting chemotaxis protein</fullName>
    </submittedName>
</protein>
<dbReference type="SMART" id="SM00283">
    <property type="entry name" value="MA"/>
    <property type="match status" value="1"/>
</dbReference>
<comment type="subcellular location">
    <subcellularLocation>
        <location evidence="1">Membrane</location>
    </subcellularLocation>
</comment>